<reference evidence="2 3" key="1">
    <citation type="submission" date="2020-08" db="EMBL/GenBank/DDBJ databases">
        <title>Genomic Encyclopedia of Type Strains, Phase IV (KMG-IV): sequencing the most valuable type-strain genomes for metagenomic binning, comparative biology and taxonomic classification.</title>
        <authorList>
            <person name="Goeker M."/>
        </authorList>
    </citation>
    <scope>NUCLEOTIDE SEQUENCE [LARGE SCALE GENOMIC DNA]</scope>
    <source>
        <strain evidence="2 3">DSM 15867</strain>
    </source>
</reference>
<dbReference type="RefSeq" id="WP_184116930.1">
    <property type="nucleotide sequence ID" value="NZ_JACHNY010000013.1"/>
</dbReference>
<comment type="caution">
    <text evidence="2">The sequence shown here is derived from an EMBL/GenBank/DDBJ whole genome shotgun (WGS) entry which is preliminary data.</text>
</comment>
<evidence type="ECO:0000256" key="1">
    <source>
        <dbReference type="SAM" id="Phobius"/>
    </source>
</evidence>
<name>A0A7W7AP28_9SPHN</name>
<keyword evidence="1" id="KW-0812">Transmembrane</keyword>
<dbReference type="AlphaFoldDB" id="A0A7W7AP28"/>
<keyword evidence="1" id="KW-0472">Membrane</keyword>
<dbReference type="EMBL" id="JACHNY010000013">
    <property type="protein sequence ID" value="MBB4619680.1"/>
    <property type="molecule type" value="Genomic_DNA"/>
</dbReference>
<feature type="transmembrane region" description="Helical" evidence="1">
    <location>
        <begin position="6"/>
        <end position="22"/>
    </location>
</feature>
<organism evidence="2 3">
    <name type="scientific">Sphingomonas abaci</name>
    <dbReference type="NCBI Taxonomy" id="237611"/>
    <lineage>
        <taxon>Bacteria</taxon>
        <taxon>Pseudomonadati</taxon>
        <taxon>Pseudomonadota</taxon>
        <taxon>Alphaproteobacteria</taxon>
        <taxon>Sphingomonadales</taxon>
        <taxon>Sphingomonadaceae</taxon>
        <taxon>Sphingomonas</taxon>
    </lineage>
</organism>
<keyword evidence="1" id="KW-1133">Transmembrane helix</keyword>
<gene>
    <name evidence="2" type="ORF">GGQ96_003839</name>
</gene>
<dbReference type="Proteomes" id="UP000574769">
    <property type="component" value="Unassembled WGS sequence"/>
</dbReference>
<feature type="transmembrane region" description="Helical" evidence="1">
    <location>
        <begin position="81"/>
        <end position="101"/>
    </location>
</feature>
<proteinExistence type="predicted"/>
<evidence type="ECO:0000313" key="3">
    <source>
        <dbReference type="Proteomes" id="UP000574769"/>
    </source>
</evidence>
<feature type="transmembrane region" description="Helical" evidence="1">
    <location>
        <begin position="54"/>
        <end position="74"/>
    </location>
</feature>
<sequence length="146" mass="16128">MALHILIFNAVQILVCGYAWWRGGQPERVVALLLMVAGLGTLLLPAVPRGFDQLHWRVLAIDVALLAPLVVVAVRAARFWPLWLAAMHLIAIAVHFAKAYHPFLLPWIYAVAVGQLAYAMLALLLVGTVRHQQRRRAAGADPDWSA</sequence>
<protein>
    <submittedName>
        <fullName evidence="2">Uncharacterized protein</fullName>
    </submittedName>
</protein>
<evidence type="ECO:0000313" key="2">
    <source>
        <dbReference type="EMBL" id="MBB4619680.1"/>
    </source>
</evidence>
<feature type="transmembrane region" description="Helical" evidence="1">
    <location>
        <begin position="29"/>
        <end position="48"/>
    </location>
</feature>
<keyword evidence="3" id="KW-1185">Reference proteome</keyword>
<feature type="transmembrane region" description="Helical" evidence="1">
    <location>
        <begin position="107"/>
        <end position="126"/>
    </location>
</feature>
<accession>A0A7W7AP28</accession>